<dbReference type="AlphaFoldDB" id="A0AAW2BMN1"/>
<feature type="domain" description="C2H2-type" evidence="3">
    <location>
        <begin position="31"/>
        <end position="58"/>
    </location>
</feature>
<gene>
    <name evidence="4" type="ORF">SO802_031557</name>
</gene>
<evidence type="ECO:0000259" key="3">
    <source>
        <dbReference type="PROSITE" id="PS50157"/>
    </source>
</evidence>
<dbReference type="GO" id="GO:0008270">
    <property type="term" value="F:zinc ion binding"/>
    <property type="evidence" value="ECO:0007669"/>
    <property type="project" value="UniProtKB-KW"/>
</dbReference>
<evidence type="ECO:0000256" key="2">
    <source>
        <dbReference type="SAM" id="MobiDB-lite"/>
    </source>
</evidence>
<dbReference type="Pfam" id="PF13912">
    <property type="entry name" value="zf-C2H2_6"/>
    <property type="match status" value="1"/>
</dbReference>
<reference evidence="4 5" key="1">
    <citation type="submission" date="2024-01" db="EMBL/GenBank/DDBJ databases">
        <title>A telomere-to-telomere, gap-free genome of sweet tea (Lithocarpus litseifolius).</title>
        <authorList>
            <person name="Zhou J."/>
        </authorList>
    </citation>
    <scope>NUCLEOTIDE SEQUENCE [LARGE SCALE GENOMIC DNA]</scope>
    <source>
        <strain evidence="4">Zhou-2022a</strain>
        <tissue evidence="4">Leaf</tissue>
    </source>
</reference>
<keyword evidence="1" id="KW-0862">Zinc</keyword>
<keyword evidence="1" id="KW-0863">Zinc-finger</keyword>
<evidence type="ECO:0000313" key="5">
    <source>
        <dbReference type="Proteomes" id="UP001459277"/>
    </source>
</evidence>
<evidence type="ECO:0000256" key="1">
    <source>
        <dbReference type="PROSITE-ProRule" id="PRU00042"/>
    </source>
</evidence>
<protein>
    <recommendedName>
        <fullName evidence="3">C2H2-type domain-containing protein</fullName>
    </recommendedName>
</protein>
<evidence type="ECO:0000313" key="4">
    <source>
        <dbReference type="EMBL" id="KAK9986606.1"/>
    </source>
</evidence>
<keyword evidence="1" id="KW-0479">Metal-binding</keyword>
<proteinExistence type="predicted"/>
<organism evidence="4 5">
    <name type="scientific">Lithocarpus litseifolius</name>
    <dbReference type="NCBI Taxonomy" id="425828"/>
    <lineage>
        <taxon>Eukaryota</taxon>
        <taxon>Viridiplantae</taxon>
        <taxon>Streptophyta</taxon>
        <taxon>Embryophyta</taxon>
        <taxon>Tracheophyta</taxon>
        <taxon>Spermatophyta</taxon>
        <taxon>Magnoliopsida</taxon>
        <taxon>eudicotyledons</taxon>
        <taxon>Gunneridae</taxon>
        <taxon>Pentapetalae</taxon>
        <taxon>rosids</taxon>
        <taxon>fabids</taxon>
        <taxon>Fagales</taxon>
        <taxon>Fagaceae</taxon>
        <taxon>Lithocarpus</taxon>
    </lineage>
</organism>
<dbReference type="InterPro" id="IPR013087">
    <property type="entry name" value="Znf_C2H2_type"/>
</dbReference>
<accession>A0AAW2BMN1</accession>
<dbReference type="Proteomes" id="UP001459277">
    <property type="component" value="Unassembled WGS sequence"/>
</dbReference>
<feature type="region of interest" description="Disordered" evidence="2">
    <location>
        <begin position="163"/>
        <end position="188"/>
    </location>
</feature>
<sequence>MYPSPLRFNTIDSYTGSNDRTTASGHCQLPYTCQYCFKSFESGQAFGGHQTAHREEIRFNNGIDEIQNLPIAPVPEELTIEPGLYQQGPVVSTDVIGDRVLQSATKDPFVEGMPYENPTGSKEIVTKDLLREWVLPIYAIGRCEGGEGSNVHGTVFDPVARVSEGDKQADETNSEKKEDLDLDLKLGM</sequence>
<dbReference type="EMBL" id="JAZDWU010000011">
    <property type="protein sequence ID" value="KAK9986606.1"/>
    <property type="molecule type" value="Genomic_DNA"/>
</dbReference>
<dbReference type="SUPFAM" id="SSF57667">
    <property type="entry name" value="beta-beta-alpha zinc fingers"/>
    <property type="match status" value="1"/>
</dbReference>
<dbReference type="InterPro" id="IPR036236">
    <property type="entry name" value="Znf_C2H2_sf"/>
</dbReference>
<dbReference type="PROSITE" id="PS50157">
    <property type="entry name" value="ZINC_FINGER_C2H2_2"/>
    <property type="match status" value="1"/>
</dbReference>
<dbReference type="PROSITE" id="PS00028">
    <property type="entry name" value="ZINC_FINGER_C2H2_1"/>
    <property type="match status" value="1"/>
</dbReference>
<comment type="caution">
    <text evidence="4">The sequence shown here is derived from an EMBL/GenBank/DDBJ whole genome shotgun (WGS) entry which is preliminary data.</text>
</comment>
<name>A0AAW2BMN1_9ROSI</name>
<keyword evidence="5" id="KW-1185">Reference proteome</keyword>